<reference evidence="1 2" key="1">
    <citation type="journal article" date="2014" name="BMC Genomics">
        <title>Comparative genomics of Bradyrhizobium japonicum CPAC 15 and Bradyrhizobium diazoefficiens CPAC 7: elite model strains for understanding symbiotic performance with soybean.</title>
        <authorList>
            <person name="Siqueira A.F."/>
            <person name="Ormeno-Orrillo E."/>
            <person name="Souza R.C."/>
            <person name="Rodrigues E.P."/>
            <person name="Almeida L.G."/>
            <person name="Barcellos F.G."/>
            <person name="Batista J.S."/>
            <person name="Nakatami A.S."/>
            <person name="Martinez-Romero E."/>
            <person name="Vasconcelos A.T."/>
            <person name="Hungria M."/>
        </authorList>
    </citation>
    <scope>NUCLEOTIDE SEQUENCE [LARGE SCALE GENOMIC DNA]</scope>
    <source>
        <strain evidence="1 2">SEMIA 5080</strain>
    </source>
</reference>
<dbReference type="Gene3D" id="3.40.50.300">
    <property type="entry name" value="P-loop containing nucleotide triphosphate hydrolases"/>
    <property type="match status" value="1"/>
</dbReference>
<evidence type="ECO:0000313" key="2">
    <source>
        <dbReference type="Proteomes" id="UP000024900"/>
    </source>
</evidence>
<accession>A0A837C3N2</accession>
<sequence>MSLTGTPSMNAILPSQNQYALVCPRDFSSRMNEYWTSPRPTGLGQHSSAPLKVLWRIMGENFRAAIEEACLGIQSPWRILQPPTGSGKTQGTCVYAAMQAQRNLESHLKPVGMLVVTRLIEEADKIRNTINRIAGRPVAIVNHSGNAASLEALQASDAVVITHQAFLNAKRNLKVDNSAAWERLVSWRGGKRLLTVIDEALANVVDESSATADNLAFVLGIIPQAVRQALPEQVQVLEQVYSVLLAYVSEQDGDSAMSMIWGEKEAPGAVDLSPLRAAMSEVRYDRLVGNRSSHKNHAWLAARVAETLEAVQSCLDQFAYYAKEGKYHSINSAALAVPLNTPGPVVLDATAKSNFLWDLFEERHVCPPVPSHARDYSNVTLHVARGARLGKNAMIEHVKERLPRVRRAIEEALGDERSLFVCAHKDVEDVITKRWSEKSAMKVGVGHWNAVDGRNDWQDFDAALILGLPYRPQTWATNMFCALQGSQDDKWLQSPEWKQFKNVRREMEQRQMSVSVIQAINRICCRHVIDAEGNCPPADIFIVLPQDAMGESVLDAIKADMPGIAVRQWDFELDPPKGRKPRESSHTRLISYMEEQPVGTVSLTEIQRSLKLTSLKKLRETLNAADHPTTQALSDMGVKYVAGVGRGSKSFLMKAI</sequence>
<comment type="caution">
    <text evidence="1">The sequence shown here is derived from an EMBL/GenBank/DDBJ whole genome shotgun (WGS) entry which is preliminary data.</text>
</comment>
<dbReference type="AlphaFoldDB" id="A0A837C3N2"/>
<gene>
    <name evidence="1" type="ORF">BJA5080_05568</name>
</gene>
<proteinExistence type="predicted"/>
<evidence type="ECO:0008006" key="3">
    <source>
        <dbReference type="Google" id="ProtNLM"/>
    </source>
</evidence>
<name>A0A837C3N2_9BRAD</name>
<dbReference type="EMBL" id="ADOU02000008">
    <property type="protein sequence ID" value="KGJ63772.1"/>
    <property type="molecule type" value="Genomic_DNA"/>
</dbReference>
<dbReference type="InterPro" id="IPR027417">
    <property type="entry name" value="P-loop_NTPase"/>
</dbReference>
<dbReference type="SUPFAM" id="SSF52540">
    <property type="entry name" value="P-loop containing nucleoside triphosphate hydrolases"/>
    <property type="match status" value="1"/>
</dbReference>
<organism evidence="1 2">
    <name type="scientific">Bradyrhizobium diazoefficiens SEMIA 5080</name>
    <dbReference type="NCBI Taxonomy" id="754504"/>
    <lineage>
        <taxon>Bacteria</taxon>
        <taxon>Pseudomonadati</taxon>
        <taxon>Pseudomonadota</taxon>
        <taxon>Alphaproteobacteria</taxon>
        <taxon>Hyphomicrobiales</taxon>
        <taxon>Nitrobacteraceae</taxon>
        <taxon>Bradyrhizobium</taxon>
    </lineage>
</organism>
<protein>
    <recommendedName>
        <fullName evidence="3">Helicase ATP-binding domain-containing protein</fullName>
    </recommendedName>
</protein>
<evidence type="ECO:0000313" key="1">
    <source>
        <dbReference type="EMBL" id="KGJ63772.1"/>
    </source>
</evidence>
<dbReference type="Proteomes" id="UP000024900">
    <property type="component" value="Unassembled WGS sequence"/>
</dbReference>